<evidence type="ECO:0000313" key="2">
    <source>
        <dbReference type="EMBL" id="KAF6397069.1"/>
    </source>
</evidence>
<accession>A0A7J8BF08</accession>
<name>A0A7J8BF08_ROUAE</name>
<sequence length="129" mass="13591">MRAVLPHPAASRAGVVTPSPEGPQEPRLLPGPMRTPRLPARPPGPQGRQASCLSGVWEEHSILFPCGPGARGQRPLVRPVESVAPSASAAVRGVTLCVMVISKVAARLVLSFVRSLCFEVGRQAKCLSL</sequence>
<evidence type="ECO:0000256" key="1">
    <source>
        <dbReference type="SAM" id="MobiDB-lite"/>
    </source>
</evidence>
<dbReference type="AlphaFoldDB" id="A0A7J8BF08"/>
<dbReference type="EMBL" id="JACASE010000017">
    <property type="protein sequence ID" value="KAF6397069.1"/>
    <property type="molecule type" value="Genomic_DNA"/>
</dbReference>
<feature type="region of interest" description="Disordered" evidence="1">
    <location>
        <begin position="1"/>
        <end position="50"/>
    </location>
</feature>
<organism evidence="2 3">
    <name type="scientific">Rousettus aegyptiacus</name>
    <name type="common">Egyptian fruit bat</name>
    <name type="synonym">Pteropus aegyptiacus</name>
    <dbReference type="NCBI Taxonomy" id="9407"/>
    <lineage>
        <taxon>Eukaryota</taxon>
        <taxon>Metazoa</taxon>
        <taxon>Chordata</taxon>
        <taxon>Craniata</taxon>
        <taxon>Vertebrata</taxon>
        <taxon>Euteleostomi</taxon>
        <taxon>Mammalia</taxon>
        <taxon>Eutheria</taxon>
        <taxon>Laurasiatheria</taxon>
        <taxon>Chiroptera</taxon>
        <taxon>Yinpterochiroptera</taxon>
        <taxon>Pteropodoidea</taxon>
        <taxon>Pteropodidae</taxon>
        <taxon>Rousettinae</taxon>
        <taxon>Rousettus</taxon>
    </lineage>
</organism>
<protein>
    <submittedName>
        <fullName evidence="2">Uncharacterized protein</fullName>
    </submittedName>
</protein>
<reference evidence="2 3" key="1">
    <citation type="journal article" date="2020" name="Nature">
        <title>Six reference-quality genomes reveal evolution of bat adaptations.</title>
        <authorList>
            <person name="Jebb D."/>
            <person name="Huang Z."/>
            <person name="Pippel M."/>
            <person name="Hughes G.M."/>
            <person name="Lavrichenko K."/>
            <person name="Devanna P."/>
            <person name="Winkler S."/>
            <person name="Jermiin L.S."/>
            <person name="Skirmuntt E.C."/>
            <person name="Katzourakis A."/>
            <person name="Burkitt-Gray L."/>
            <person name="Ray D.A."/>
            <person name="Sullivan K.A.M."/>
            <person name="Roscito J.G."/>
            <person name="Kirilenko B.M."/>
            <person name="Davalos L.M."/>
            <person name="Corthals A.P."/>
            <person name="Power M.L."/>
            <person name="Jones G."/>
            <person name="Ransome R.D."/>
            <person name="Dechmann D.K.N."/>
            <person name="Locatelli A.G."/>
            <person name="Puechmaille S.J."/>
            <person name="Fedrigo O."/>
            <person name="Jarvis E.D."/>
            <person name="Hiller M."/>
            <person name="Vernes S.C."/>
            <person name="Myers E.W."/>
            <person name="Teeling E.C."/>
        </authorList>
    </citation>
    <scope>NUCLEOTIDE SEQUENCE [LARGE SCALE GENOMIC DNA]</scope>
    <source>
        <strain evidence="2">MRouAeg1</strain>
        <tissue evidence="2">Muscle</tissue>
    </source>
</reference>
<evidence type="ECO:0000313" key="3">
    <source>
        <dbReference type="Proteomes" id="UP000593571"/>
    </source>
</evidence>
<proteinExistence type="predicted"/>
<dbReference type="Proteomes" id="UP000593571">
    <property type="component" value="Unassembled WGS sequence"/>
</dbReference>
<gene>
    <name evidence="2" type="ORF">HJG63_009736</name>
</gene>
<comment type="caution">
    <text evidence="2">The sequence shown here is derived from an EMBL/GenBank/DDBJ whole genome shotgun (WGS) entry which is preliminary data.</text>
</comment>
<keyword evidence="3" id="KW-1185">Reference proteome</keyword>